<dbReference type="Proteomes" id="UP000677305">
    <property type="component" value="Chromosome"/>
</dbReference>
<keyword evidence="1" id="KW-0645">Protease</keyword>
<gene>
    <name evidence="1" type="ORF">HYG85_04305</name>
</gene>
<reference evidence="1 2" key="1">
    <citation type="submission" date="2020-07" db="EMBL/GenBank/DDBJ databases">
        <title>Vallitalea guaymasensis genome.</title>
        <authorList>
            <person name="Postec A."/>
        </authorList>
    </citation>
    <scope>NUCLEOTIDE SEQUENCE [LARGE SCALE GENOMIC DNA]</scope>
    <source>
        <strain evidence="1 2">Ra1766G1</strain>
    </source>
</reference>
<organism evidence="1 2">
    <name type="scientific">Vallitalea guaymasensis</name>
    <dbReference type="NCBI Taxonomy" id="1185412"/>
    <lineage>
        <taxon>Bacteria</taxon>
        <taxon>Bacillati</taxon>
        <taxon>Bacillota</taxon>
        <taxon>Clostridia</taxon>
        <taxon>Lachnospirales</taxon>
        <taxon>Vallitaleaceae</taxon>
        <taxon>Vallitalea</taxon>
    </lineage>
</organism>
<evidence type="ECO:0000313" key="1">
    <source>
        <dbReference type="EMBL" id="QUH28175.1"/>
    </source>
</evidence>
<dbReference type="Gene3D" id="2.60.40.1120">
    <property type="entry name" value="Carboxypeptidase-like, regulatory domain"/>
    <property type="match status" value="2"/>
</dbReference>
<dbReference type="EMBL" id="CP058561">
    <property type="protein sequence ID" value="QUH28175.1"/>
    <property type="molecule type" value="Genomic_DNA"/>
</dbReference>
<keyword evidence="1" id="KW-0121">Carboxypeptidase</keyword>
<name>A0A8J8M8K9_9FIRM</name>
<dbReference type="KEGG" id="vgu:HYG85_04305"/>
<accession>A0A8J8M8K9</accession>
<dbReference type="SUPFAM" id="SSF49478">
    <property type="entry name" value="Cna protein B-type domain"/>
    <property type="match status" value="1"/>
</dbReference>
<evidence type="ECO:0000313" key="2">
    <source>
        <dbReference type="Proteomes" id="UP000677305"/>
    </source>
</evidence>
<dbReference type="SUPFAM" id="SSF49464">
    <property type="entry name" value="Carboxypeptidase regulatory domain-like"/>
    <property type="match status" value="1"/>
</dbReference>
<keyword evidence="1" id="KW-0378">Hydrolase</keyword>
<dbReference type="GO" id="GO:0004180">
    <property type="term" value="F:carboxypeptidase activity"/>
    <property type="evidence" value="ECO:0007669"/>
    <property type="project" value="UniProtKB-KW"/>
</dbReference>
<dbReference type="RefSeq" id="WP_212692437.1">
    <property type="nucleotide sequence ID" value="NZ_CP058561.1"/>
</dbReference>
<sequence length="242" mass="28382">MRITDIYELKESKTFILSPSQQKKINLKLDKLCIPKTLLTGTIKYRDIPIGNATIQILNSNCKPLYCTQSNKYGIYSFKNILAPGKYQLMATKDRFLTSPIKKVKIYPDTIKRLDFNLYKNPITRKVLLYGTIYNNYNNKCISNAKITVRPKDNPSKIIATTRSNKSGQYLIYNIPHSDFIITVSHPKYKQKTICRHLKNISKINFKLNKIRESCKFNFNLIIRAYDDEIVFYEIKSKFRKR</sequence>
<proteinExistence type="predicted"/>
<keyword evidence="2" id="KW-1185">Reference proteome</keyword>
<dbReference type="AlphaFoldDB" id="A0A8J8M8K9"/>
<protein>
    <submittedName>
        <fullName evidence="1">Carboxypeptidase regulatory-like domain-containing protein</fullName>
    </submittedName>
</protein>
<dbReference type="InterPro" id="IPR008969">
    <property type="entry name" value="CarboxyPept-like_regulatory"/>
</dbReference>